<sequence length="84" mass="8891">MTGRQVQAERPADVLHDLDLGATGVGEADGLHSALDGDVDALPMGRPGVEEGSVPDDLTAHLATVRAGQKRKRSLMRLLDRHGL</sequence>
<keyword evidence="2" id="KW-1185">Reference proteome</keyword>
<name>A0ABV2UHX4_9ACTN</name>
<gene>
    <name evidence="1" type="ORF">ABZV61_32780</name>
</gene>
<dbReference type="Proteomes" id="UP001550044">
    <property type="component" value="Unassembled WGS sequence"/>
</dbReference>
<evidence type="ECO:0000313" key="2">
    <source>
        <dbReference type="Proteomes" id="UP001550044"/>
    </source>
</evidence>
<dbReference type="EMBL" id="JBEXIP010000038">
    <property type="protein sequence ID" value="MET8437447.1"/>
    <property type="molecule type" value="Genomic_DNA"/>
</dbReference>
<evidence type="ECO:0000313" key="1">
    <source>
        <dbReference type="EMBL" id="MET8437447.1"/>
    </source>
</evidence>
<comment type="caution">
    <text evidence="1">The sequence shown here is derived from an EMBL/GenBank/DDBJ whole genome shotgun (WGS) entry which is preliminary data.</text>
</comment>
<proteinExistence type="predicted"/>
<protein>
    <submittedName>
        <fullName evidence="1">Uncharacterized protein</fullName>
    </submittedName>
</protein>
<organism evidence="1 2">
    <name type="scientific">Streptomyces sp. 900116325</name>
    <dbReference type="NCBI Taxonomy" id="3154295"/>
    <lineage>
        <taxon>Bacteria</taxon>
        <taxon>Bacillati</taxon>
        <taxon>Actinomycetota</taxon>
        <taxon>Actinomycetes</taxon>
        <taxon>Kitasatosporales</taxon>
        <taxon>Streptomycetaceae</taxon>
        <taxon>Streptomyces</taxon>
    </lineage>
</organism>
<dbReference type="RefSeq" id="WP_356504718.1">
    <property type="nucleotide sequence ID" value="NZ_JBEXEF010000095.1"/>
</dbReference>
<accession>A0ABV2UHX4</accession>
<reference evidence="1 2" key="1">
    <citation type="submission" date="2024-06" db="EMBL/GenBank/DDBJ databases">
        <title>The Natural Products Discovery Center: Release of the First 8490 Sequenced Strains for Exploring Actinobacteria Biosynthetic Diversity.</title>
        <authorList>
            <person name="Kalkreuter E."/>
            <person name="Kautsar S.A."/>
            <person name="Yang D."/>
            <person name="Bader C.D."/>
            <person name="Teijaro C.N."/>
            <person name="Fluegel L."/>
            <person name="Davis C.M."/>
            <person name="Simpson J.R."/>
            <person name="Lauterbach L."/>
            <person name="Steele A.D."/>
            <person name="Gui C."/>
            <person name="Meng S."/>
            <person name="Li G."/>
            <person name="Viehrig K."/>
            <person name="Ye F."/>
            <person name="Su P."/>
            <person name="Kiefer A.F."/>
            <person name="Nichols A."/>
            <person name="Cepeda A.J."/>
            <person name="Yan W."/>
            <person name="Fan B."/>
            <person name="Jiang Y."/>
            <person name="Adhikari A."/>
            <person name="Zheng C.-J."/>
            <person name="Schuster L."/>
            <person name="Cowan T.M."/>
            <person name="Smanski M.J."/>
            <person name="Chevrette M.G."/>
            <person name="De Carvalho L.P.S."/>
            <person name="Shen B."/>
        </authorList>
    </citation>
    <scope>NUCLEOTIDE SEQUENCE [LARGE SCALE GENOMIC DNA]</scope>
    <source>
        <strain evidence="1 2">NPDC005137</strain>
    </source>
</reference>